<evidence type="ECO:0000259" key="10">
    <source>
        <dbReference type="PROSITE" id="PS50929"/>
    </source>
</evidence>
<dbReference type="InterPro" id="IPR027417">
    <property type="entry name" value="P-loop_NTPase"/>
</dbReference>
<dbReference type="InterPro" id="IPR050173">
    <property type="entry name" value="ABC_transporter_C-like"/>
</dbReference>
<evidence type="ECO:0000256" key="7">
    <source>
        <dbReference type="ARBA" id="ARBA00023136"/>
    </source>
</evidence>
<evidence type="ECO:0000256" key="4">
    <source>
        <dbReference type="ARBA" id="ARBA00022741"/>
    </source>
</evidence>
<dbReference type="CDD" id="cd03244">
    <property type="entry name" value="ABCC_MRP_domain2"/>
    <property type="match status" value="1"/>
</dbReference>
<evidence type="ECO:0000313" key="11">
    <source>
        <dbReference type="EMBL" id="KAJ4354285.1"/>
    </source>
</evidence>
<dbReference type="Pfam" id="PF00005">
    <property type="entry name" value="ABC_tran"/>
    <property type="match status" value="1"/>
</dbReference>
<dbReference type="PANTHER" id="PTHR24223:SF399">
    <property type="entry name" value="ABC TRANSPORTER ATNG"/>
    <property type="match status" value="1"/>
</dbReference>
<dbReference type="GO" id="GO:0005524">
    <property type="term" value="F:ATP binding"/>
    <property type="evidence" value="ECO:0007669"/>
    <property type="project" value="UniProtKB-KW"/>
</dbReference>
<dbReference type="FunFam" id="3.40.50.300:FF:000838">
    <property type="entry name" value="ABC multidrug transporter (Eurofung)"/>
    <property type="match status" value="1"/>
</dbReference>
<gene>
    <name evidence="11" type="ORF">N0V89_006019</name>
</gene>
<dbReference type="GO" id="GO:0016887">
    <property type="term" value="F:ATP hydrolysis activity"/>
    <property type="evidence" value="ECO:0007669"/>
    <property type="project" value="InterPro"/>
</dbReference>
<dbReference type="EMBL" id="JAPEUX010000004">
    <property type="protein sequence ID" value="KAJ4354285.1"/>
    <property type="molecule type" value="Genomic_DNA"/>
</dbReference>
<dbReference type="GO" id="GO:0016020">
    <property type="term" value="C:membrane"/>
    <property type="evidence" value="ECO:0007669"/>
    <property type="project" value="UniProtKB-SubCell"/>
</dbReference>
<feature type="transmembrane region" description="Helical" evidence="8">
    <location>
        <begin position="40"/>
        <end position="63"/>
    </location>
</feature>
<keyword evidence="4" id="KW-0547">Nucleotide-binding</keyword>
<keyword evidence="5" id="KW-0067">ATP-binding</keyword>
<dbReference type="SUPFAM" id="SSF90123">
    <property type="entry name" value="ABC transporter transmembrane region"/>
    <property type="match status" value="1"/>
</dbReference>
<dbReference type="Gene3D" id="1.20.1560.10">
    <property type="entry name" value="ABC transporter type 1, transmembrane domain"/>
    <property type="match status" value="1"/>
</dbReference>
<evidence type="ECO:0000256" key="3">
    <source>
        <dbReference type="ARBA" id="ARBA00022692"/>
    </source>
</evidence>
<comment type="subcellular location">
    <subcellularLocation>
        <location evidence="1">Membrane</location>
        <topology evidence="1">Multi-pass membrane protein</topology>
    </subcellularLocation>
</comment>
<feature type="domain" description="ABC transporter" evidence="9">
    <location>
        <begin position="134"/>
        <end position="378"/>
    </location>
</feature>
<dbReference type="RefSeq" id="XP_056072059.1">
    <property type="nucleotide sequence ID" value="XM_056214792.1"/>
</dbReference>
<feature type="domain" description="ABC transmembrane type-1" evidence="10">
    <location>
        <begin position="1"/>
        <end position="98"/>
    </location>
</feature>
<keyword evidence="2" id="KW-0813">Transport</keyword>
<comment type="caution">
    <text evidence="11">The sequence shown here is derived from an EMBL/GenBank/DDBJ whole genome shotgun (WGS) entry which is preliminary data.</text>
</comment>
<dbReference type="PANTHER" id="PTHR24223">
    <property type="entry name" value="ATP-BINDING CASSETTE SUB-FAMILY C"/>
    <property type="match status" value="1"/>
</dbReference>
<proteinExistence type="predicted"/>
<evidence type="ECO:0000313" key="12">
    <source>
        <dbReference type="Proteomes" id="UP001140513"/>
    </source>
</evidence>
<keyword evidence="12" id="KW-1185">Reference proteome</keyword>
<dbReference type="InterPro" id="IPR003593">
    <property type="entry name" value="AAA+_ATPase"/>
</dbReference>
<keyword evidence="7 8" id="KW-0472">Membrane</keyword>
<sequence length="383" mass="41646">MAGIVTVRAFGWAEAYRQRNGRLLDQSQVPYYLLAAIQNWLVLVLELVVAGMITVIVGLAVGLRNKIDPGYLGLALISAMDLGFNFRIIIVYWTELETSLSAVVRILQFSATPSEQQDLTTVTPPNSWPKHGAISFSKFAASYSEDGKTVLNNITLDVQPGEKIGLCGRTGSGKSSLVATLFGLLHQREGQVMIDDVNTTEVSLSALGSKIIALPQEPFFLKGTVRYNLMPWIPEDKRPAVSDAQMKLALQEVQLWDKLSGAAETGQSALELSLDNVDSLLSQGERQLFCLARAVLMDGKIVVLDEATSSVDAHTDALMQRILRTAFADRTIIAIAHRLDTILDFDRVVVMDAGSIVEVGVPGALLETEGSLFKALVESQEAN</sequence>
<organism evidence="11 12">
    <name type="scientific">Didymosphaeria variabile</name>
    <dbReference type="NCBI Taxonomy" id="1932322"/>
    <lineage>
        <taxon>Eukaryota</taxon>
        <taxon>Fungi</taxon>
        <taxon>Dikarya</taxon>
        <taxon>Ascomycota</taxon>
        <taxon>Pezizomycotina</taxon>
        <taxon>Dothideomycetes</taxon>
        <taxon>Pleosporomycetidae</taxon>
        <taxon>Pleosporales</taxon>
        <taxon>Massarineae</taxon>
        <taxon>Didymosphaeriaceae</taxon>
        <taxon>Didymosphaeria</taxon>
    </lineage>
</organism>
<keyword evidence="3 8" id="KW-0812">Transmembrane</keyword>
<accession>A0A9W8XPA3</accession>
<feature type="transmembrane region" description="Helical" evidence="8">
    <location>
        <begin position="70"/>
        <end position="93"/>
    </location>
</feature>
<dbReference type="Proteomes" id="UP001140513">
    <property type="component" value="Unassembled WGS sequence"/>
</dbReference>
<dbReference type="InterPro" id="IPR003439">
    <property type="entry name" value="ABC_transporter-like_ATP-bd"/>
</dbReference>
<dbReference type="GO" id="GO:0140359">
    <property type="term" value="F:ABC-type transporter activity"/>
    <property type="evidence" value="ECO:0007669"/>
    <property type="project" value="InterPro"/>
</dbReference>
<dbReference type="SUPFAM" id="SSF52540">
    <property type="entry name" value="P-loop containing nucleoside triphosphate hydrolases"/>
    <property type="match status" value="1"/>
</dbReference>
<dbReference type="InterPro" id="IPR036640">
    <property type="entry name" value="ABC1_TM_sf"/>
</dbReference>
<evidence type="ECO:0000256" key="1">
    <source>
        <dbReference type="ARBA" id="ARBA00004141"/>
    </source>
</evidence>
<name>A0A9W8XPA3_9PLEO</name>
<dbReference type="Gene3D" id="3.40.50.300">
    <property type="entry name" value="P-loop containing nucleotide triphosphate hydrolases"/>
    <property type="match status" value="1"/>
</dbReference>
<dbReference type="InterPro" id="IPR017871">
    <property type="entry name" value="ABC_transporter-like_CS"/>
</dbReference>
<dbReference type="PROSITE" id="PS00211">
    <property type="entry name" value="ABC_TRANSPORTER_1"/>
    <property type="match status" value="1"/>
</dbReference>
<dbReference type="InterPro" id="IPR011527">
    <property type="entry name" value="ABC1_TM_dom"/>
</dbReference>
<dbReference type="SMART" id="SM00382">
    <property type="entry name" value="AAA"/>
    <property type="match status" value="1"/>
</dbReference>
<keyword evidence="6 8" id="KW-1133">Transmembrane helix</keyword>
<protein>
    <recommendedName>
        <fullName evidence="13">P-loop containing nucleoside triphosphate hydrolase protein</fullName>
    </recommendedName>
</protein>
<evidence type="ECO:0000256" key="2">
    <source>
        <dbReference type="ARBA" id="ARBA00022448"/>
    </source>
</evidence>
<evidence type="ECO:0000256" key="8">
    <source>
        <dbReference type="SAM" id="Phobius"/>
    </source>
</evidence>
<dbReference type="AlphaFoldDB" id="A0A9W8XPA3"/>
<evidence type="ECO:0000256" key="6">
    <source>
        <dbReference type="ARBA" id="ARBA00022989"/>
    </source>
</evidence>
<reference evidence="11" key="1">
    <citation type="submission" date="2022-10" db="EMBL/GenBank/DDBJ databases">
        <title>Tapping the CABI collections for fungal endophytes: first genome assemblies for Collariella, Neodidymelliopsis, Ascochyta clinopodiicola, Didymella pomorum, Didymosphaeria variabile, Neocosmospora piperis and Neocucurbitaria cava.</title>
        <authorList>
            <person name="Hill R."/>
        </authorList>
    </citation>
    <scope>NUCLEOTIDE SEQUENCE</scope>
    <source>
        <strain evidence="11">IMI 356815</strain>
    </source>
</reference>
<evidence type="ECO:0000259" key="9">
    <source>
        <dbReference type="PROSITE" id="PS50893"/>
    </source>
</evidence>
<dbReference type="OrthoDB" id="6500128at2759"/>
<dbReference type="PROSITE" id="PS50929">
    <property type="entry name" value="ABC_TM1F"/>
    <property type="match status" value="1"/>
</dbReference>
<dbReference type="PROSITE" id="PS50893">
    <property type="entry name" value="ABC_TRANSPORTER_2"/>
    <property type="match status" value="1"/>
</dbReference>
<evidence type="ECO:0000256" key="5">
    <source>
        <dbReference type="ARBA" id="ARBA00022840"/>
    </source>
</evidence>
<evidence type="ECO:0008006" key="13">
    <source>
        <dbReference type="Google" id="ProtNLM"/>
    </source>
</evidence>
<dbReference type="GeneID" id="80909549"/>